<evidence type="ECO:0000256" key="5">
    <source>
        <dbReference type="ARBA" id="ARBA00023136"/>
    </source>
</evidence>
<feature type="transmembrane region" description="Helical" evidence="6">
    <location>
        <begin position="71"/>
        <end position="91"/>
    </location>
</feature>
<evidence type="ECO:0000313" key="8">
    <source>
        <dbReference type="Proteomes" id="UP000628854"/>
    </source>
</evidence>
<dbReference type="EMBL" id="BMKF01000002">
    <property type="protein sequence ID" value="GGB70920.1"/>
    <property type="molecule type" value="Genomic_DNA"/>
</dbReference>
<dbReference type="InterPro" id="IPR001123">
    <property type="entry name" value="LeuE-type"/>
</dbReference>
<evidence type="ECO:0000313" key="7">
    <source>
        <dbReference type="EMBL" id="GGB70920.1"/>
    </source>
</evidence>
<evidence type="ECO:0000256" key="6">
    <source>
        <dbReference type="SAM" id="Phobius"/>
    </source>
</evidence>
<comment type="subcellular location">
    <subcellularLocation>
        <location evidence="1">Cell membrane</location>
        <topology evidence="1">Multi-pass membrane protein</topology>
    </subcellularLocation>
</comment>
<feature type="transmembrane region" description="Helical" evidence="6">
    <location>
        <begin position="40"/>
        <end position="65"/>
    </location>
</feature>
<keyword evidence="2" id="KW-1003">Cell membrane</keyword>
<organism evidence="7 8">
    <name type="scientific">Henriciella pelagia</name>
    <dbReference type="NCBI Taxonomy" id="1977912"/>
    <lineage>
        <taxon>Bacteria</taxon>
        <taxon>Pseudomonadati</taxon>
        <taxon>Pseudomonadota</taxon>
        <taxon>Alphaproteobacteria</taxon>
        <taxon>Hyphomonadales</taxon>
        <taxon>Hyphomonadaceae</taxon>
        <taxon>Henriciella</taxon>
    </lineage>
</organism>
<feature type="transmembrane region" description="Helical" evidence="6">
    <location>
        <begin position="143"/>
        <end position="168"/>
    </location>
</feature>
<gene>
    <name evidence="7" type="ORF">GCM10011503_19490</name>
</gene>
<comment type="caution">
    <text evidence="7">The sequence shown here is derived from an EMBL/GenBank/DDBJ whole genome shotgun (WGS) entry which is preliminary data.</text>
</comment>
<evidence type="ECO:0000256" key="4">
    <source>
        <dbReference type="ARBA" id="ARBA00022989"/>
    </source>
</evidence>
<accession>A0ABQ1JKV7</accession>
<dbReference type="Pfam" id="PF01810">
    <property type="entry name" value="LysE"/>
    <property type="match status" value="1"/>
</dbReference>
<keyword evidence="4 6" id="KW-1133">Transmembrane helix</keyword>
<evidence type="ECO:0000256" key="1">
    <source>
        <dbReference type="ARBA" id="ARBA00004651"/>
    </source>
</evidence>
<name>A0ABQ1JKV7_9PROT</name>
<dbReference type="Proteomes" id="UP000628854">
    <property type="component" value="Unassembled WGS sequence"/>
</dbReference>
<keyword evidence="5 6" id="KW-0472">Membrane</keyword>
<proteinExistence type="predicted"/>
<feature type="transmembrane region" description="Helical" evidence="6">
    <location>
        <begin position="180"/>
        <end position="203"/>
    </location>
</feature>
<reference evidence="8" key="1">
    <citation type="journal article" date="2019" name="Int. J. Syst. Evol. Microbiol.">
        <title>The Global Catalogue of Microorganisms (GCM) 10K type strain sequencing project: providing services to taxonomists for standard genome sequencing and annotation.</title>
        <authorList>
            <consortium name="The Broad Institute Genomics Platform"/>
            <consortium name="The Broad Institute Genome Sequencing Center for Infectious Disease"/>
            <person name="Wu L."/>
            <person name="Ma J."/>
        </authorList>
    </citation>
    <scope>NUCLEOTIDE SEQUENCE [LARGE SCALE GENOMIC DNA]</scope>
    <source>
        <strain evidence="8">CGMCC 1.15928</strain>
    </source>
</reference>
<feature type="transmembrane region" description="Helical" evidence="6">
    <location>
        <begin position="111"/>
        <end position="137"/>
    </location>
</feature>
<feature type="transmembrane region" description="Helical" evidence="6">
    <location>
        <begin position="6"/>
        <end position="28"/>
    </location>
</feature>
<dbReference type="PANTHER" id="PTHR30086">
    <property type="entry name" value="ARGININE EXPORTER PROTEIN ARGO"/>
    <property type="match status" value="1"/>
</dbReference>
<dbReference type="PANTHER" id="PTHR30086:SF20">
    <property type="entry name" value="ARGININE EXPORTER PROTEIN ARGO-RELATED"/>
    <property type="match status" value="1"/>
</dbReference>
<keyword evidence="3 6" id="KW-0812">Transmembrane</keyword>
<keyword evidence="8" id="KW-1185">Reference proteome</keyword>
<protein>
    <submittedName>
        <fullName evidence="7">Amino acid transporter LysE</fullName>
    </submittedName>
</protein>
<evidence type="ECO:0000256" key="3">
    <source>
        <dbReference type="ARBA" id="ARBA00022692"/>
    </source>
</evidence>
<evidence type="ECO:0000256" key="2">
    <source>
        <dbReference type="ARBA" id="ARBA00022475"/>
    </source>
</evidence>
<sequence length="207" mass="21703">MEFSVWLALIGLFLAGGLTPGPAVMLVVSSSLRYGFRPAMLPAIGVSSANFVWIGLAAGGAAAIATQFPSAFLILKLAGLAFIIWLAVGLLHSRPRDLRLSREAMPKRAALFGKGLGLQLANPNALVFFGALLPGYFDASSPMLQQILIALATITFSEMFGLSIYAAAADRMAKNFASPAFATWFNRGAAALMVGSAAFAVWATSQS</sequence>
<dbReference type="RefSeq" id="WP_084392475.1">
    <property type="nucleotide sequence ID" value="NZ_BMKF01000002.1"/>
</dbReference>